<evidence type="ECO:0000256" key="4">
    <source>
        <dbReference type="SAM" id="MobiDB-lite"/>
    </source>
</evidence>
<keyword evidence="7" id="KW-1185">Reference proteome</keyword>
<organism evidence="6 7">
    <name type="scientific">Pseudoruegeria aquimaris</name>
    <dbReference type="NCBI Taxonomy" id="393663"/>
    <lineage>
        <taxon>Bacteria</taxon>
        <taxon>Pseudomonadati</taxon>
        <taxon>Pseudomonadota</taxon>
        <taxon>Alphaproteobacteria</taxon>
        <taxon>Rhodobacterales</taxon>
        <taxon>Roseobacteraceae</taxon>
        <taxon>Pseudoruegeria</taxon>
    </lineage>
</organism>
<dbReference type="Pfam" id="PF22422">
    <property type="entry name" value="MGH1-like_GH"/>
    <property type="match status" value="1"/>
</dbReference>
<evidence type="ECO:0000259" key="5">
    <source>
        <dbReference type="Pfam" id="PF22422"/>
    </source>
</evidence>
<feature type="region of interest" description="Disordered" evidence="4">
    <location>
        <begin position="1"/>
        <end position="23"/>
    </location>
</feature>
<name>A0A1Y5RDE7_9RHOB</name>
<dbReference type="Gene3D" id="1.50.10.10">
    <property type="match status" value="1"/>
</dbReference>
<dbReference type="PANTHER" id="PTHR10412:SF11">
    <property type="entry name" value="MANNOSYL-OLIGOSACCHARIDE GLUCOSIDASE"/>
    <property type="match status" value="1"/>
</dbReference>
<keyword evidence="3" id="KW-0326">Glycosidase</keyword>
<evidence type="ECO:0000256" key="3">
    <source>
        <dbReference type="ARBA" id="ARBA00023295"/>
    </source>
</evidence>
<evidence type="ECO:0000313" key="6">
    <source>
        <dbReference type="EMBL" id="SLN14528.1"/>
    </source>
</evidence>
<dbReference type="EMBL" id="FWFQ01000002">
    <property type="protein sequence ID" value="SLN14528.1"/>
    <property type="molecule type" value="Genomic_DNA"/>
</dbReference>
<keyword evidence="2" id="KW-0378">Hydrolase</keyword>
<dbReference type="Proteomes" id="UP000193409">
    <property type="component" value="Unassembled WGS sequence"/>
</dbReference>
<proteinExistence type="inferred from homology"/>
<evidence type="ECO:0000313" key="7">
    <source>
        <dbReference type="Proteomes" id="UP000193409"/>
    </source>
</evidence>
<dbReference type="GO" id="GO:0009311">
    <property type="term" value="P:oligosaccharide metabolic process"/>
    <property type="evidence" value="ECO:0007669"/>
    <property type="project" value="InterPro"/>
</dbReference>
<evidence type="ECO:0000256" key="2">
    <source>
        <dbReference type="ARBA" id="ARBA00022801"/>
    </source>
</evidence>
<dbReference type="AlphaFoldDB" id="A0A1Y5RDE7"/>
<sequence>MTRNFRNGPGNWPERQDEMTEQLDQQARDIMTGNDRGGYTVPTSGLYPYQWNWDSMFAAWGFSTFDRARAWVEAETLFASQWENGMVPHIIFHREVPEYFPGPEVWGRERSPATSGISQPPVAATLIRWIYEADRAEGAAHLRALYPKLLAWHRWFMAHRCERGMIVVTHPWESGRDNAADWDAAMANVDGSGVGEYTRRDTSHVDGSMRPTKEQYDRYLALVHFGRDCHWDEEVIRQSSPFRVADPGMSFIFLRACRDLAALGAELGEDTSEIAGWIAALEEGAASHWNPERGHYDSVDIRTGRFSGALSSGAFLCWYAGVGGDAMLPALERIMQAVRYPVPSLDPADPRFDAPRYWRGPMWGMFNALIARGLAEAGHGAIAEDLRRRTAECIARNGFYEYFNPVTGAPAGGGLFTWTAAIWLTWASPAAEGRV</sequence>
<dbReference type="InterPro" id="IPR012341">
    <property type="entry name" value="6hp_glycosidase-like_sf"/>
</dbReference>
<comment type="similarity">
    <text evidence="1">Belongs to the glycosyl hydrolase 63 family.</text>
</comment>
<accession>A0A1Y5RDE7</accession>
<dbReference type="InterPro" id="IPR004888">
    <property type="entry name" value="Glycoside_hydrolase_63"/>
</dbReference>
<feature type="domain" description="Mannosylglycerate hydrolase MGH1-like glycoside hydrolase" evidence="5">
    <location>
        <begin position="47"/>
        <end position="419"/>
    </location>
</feature>
<protein>
    <submittedName>
        <fullName evidence="6">Alpha-glucosidase</fullName>
    </submittedName>
</protein>
<dbReference type="GO" id="GO:0004573">
    <property type="term" value="F:Glc3Man9GlcNAc2 oligosaccharide glucosidase activity"/>
    <property type="evidence" value="ECO:0007669"/>
    <property type="project" value="InterPro"/>
</dbReference>
<dbReference type="InterPro" id="IPR008928">
    <property type="entry name" value="6-hairpin_glycosidase_sf"/>
</dbReference>
<evidence type="ECO:0000256" key="1">
    <source>
        <dbReference type="ARBA" id="ARBA00010833"/>
    </source>
</evidence>
<dbReference type="PANTHER" id="PTHR10412">
    <property type="entry name" value="MANNOSYL-OLIGOSACCHARIDE GLUCOSIDASE"/>
    <property type="match status" value="1"/>
</dbReference>
<dbReference type="GO" id="GO:0006487">
    <property type="term" value="P:protein N-linked glycosylation"/>
    <property type="evidence" value="ECO:0007669"/>
    <property type="project" value="TreeGrafter"/>
</dbReference>
<reference evidence="6 7" key="1">
    <citation type="submission" date="2017-03" db="EMBL/GenBank/DDBJ databases">
        <authorList>
            <person name="Afonso C.L."/>
            <person name="Miller P.J."/>
            <person name="Scott M.A."/>
            <person name="Spackman E."/>
            <person name="Goraichik I."/>
            <person name="Dimitrov K.M."/>
            <person name="Suarez D.L."/>
            <person name="Swayne D.E."/>
        </authorList>
    </citation>
    <scope>NUCLEOTIDE SEQUENCE [LARGE SCALE GENOMIC DNA]</scope>
    <source>
        <strain evidence="6 7">CECT 7680</strain>
    </source>
</reference>
<dbReference type="SUPFAM" id="SSF48208">
    <property type="entry name" value="Six-hairpin glycosidases"/>
    <property type="match status" value="1"/>
</dbReference>
<gene>
    <name evidence="6" type="ORF">PSA7680_00347</name>
</gene>
<dbReference type="InterPro" id="IPR054491">
    <property type="entry name" value="MGH1-like_GH"/>
</dbReference>